<evidence type="ECO:0000256" key="14">
    <source>
        <dbReference type="ARBA" id="ARBA00033987"/>
    </source>
</evidence>
<feature type="repeat" description="ANK" evidence="15">
    <location>
        <begin position="1472"/>
        <end position="1504"/>
    </location>
</feature>
<dbReference type="FunFam" id="3.90.228.10:FF:000019">
    <property type="entry name" value="Poly [ADP-ribose] polymerase"/>
    <property type="match status" value="1"/>
</dbReference>
<evidence type="ECO:0000256" key="15">
    <source>
        <dbReference type="PROSITE-ProRule" id="PRU00023"/>
    </source>
</evidence>
<evidence type="ECO:0000256" key="16">
    <source>
        <dbReference type="RuleBase" id="RU362114"/>
    </source>
</evidence>
<evidence type="ECO:0000313" key="22">
    <source>
        <dbReference type="Proteomes" id="UP000692954"/>
    </source>
</evidence>
<dbReference type="FunFam" id="1.25.40.20:FF:000822">
    <property type="entry name" value="Poly [ADP-ribose] polymerase"/>
    <property type="match status" value="1"/>
</dbReference>
<evidence type="ECO:0000256" key="6">
    <source>
        <dbReference type="ARBA" id="ARBA00022737"/>
    </source>
</evidence>
<feature type="compositionally biased region" description="Basic and acidic residues" evidence="17">
    <location>
        <begin position="165"/>
        <end position="177"/>
    </location>
</feature>
<feature type="domain" description="PARP catalytic" evidence="18">
    <location>
        <begin position="2290"/>
        <end position="2548"/>
    </location>
</feature>
<keyword evidence="11" id="KW-0238">DNA-binding</keyword>
<evidence type="ECO:0000256" key="11">
    <source>
        <dbReference type="ARBA" id="ARBA00023125"/>
    </source>
</evidence>
<feature type="domain" description="PARP alpha-helical" evidence="19">
    <location>
        <begin position="2147"/>
        <end position="2280"/>
    </location>
</feature>
<feature type="repeat" description="ANK" evidence="15">
    <location>
        <begin position="1505"/>
        <end position="1537"/>
    </location>
</feature>
<dbReference type="GO" id="GO:0006302">
    <property type="term" value="P:double-strand break repair"/>
    <property type="evidence" value="ECO:0007669"/>
    <property type="project" value="TreeGrafter"/>
</dbReference>
<feature type="compositionally biased region" description="Basic and acidic residues" evidence="17">
    <location>
        <begin position="1049"/>
        <end position="1062"/>
    </location>
</feature>
<feature type="compositionally biased region" description="Acidic residues" evidence="17">
    <location>
        <begin position="270"/>
        <end position="280"/>
    </location>
</feature>
<dbReference type="GO" id="GO:0008270">
    <property type="term" value="F:zinc ion binding"/>
    <property type="evidence" value="ECO:0007669"/>
    <property type="project" value="UniProtKB-KW"/>
</dbReference>
<keyword evidence="22" id="KW-1185">Reference proteome</keyword>
<evidence type="ECO:0000256" key="12">
    <source>
        <dbReference type="ARBA" id="ARBA00023242"/>
    </source>
</evidence>
<comment type="subcellular location">
    <subcellularLocation>
        <location evidence="1">Nucleus</location>
    </subcellularLocation>
</comment>
<feature type="compositionally biased region" description="Acidic residues" evidence="17">
    <location>
        <begin position="1066"/>
        <end position="1130"/>
    </location>
</feature>
<dbReference type="Pfam" id="PF12796">
    <property type="entry name" value="Ank_2"/>
    <property type="match status" value="4"/>
</dbReference>
<dbReference type="InterPro" id="IPR050800">
    <property type="entry name" value="ARTD/PARP"/>
</dbReference>
<comment type="similarity">
    <text evidence="13">Belongs to the ARTD/PARP family.</text>
</comment>
<keyword evidence="7" id="KW-0013">ADP-ribosylation</keyword>
<dbReference type="PROSITE" id="PS51060">
    <property type="entry name" value="PARP_ALPHA_HD"/>
    <property type="match status" value="1"/>
</dbReference>
<comment type="catalytic activity">
    <reaction evidence="14">
        <text>NAD(+) + (ADP-D-ribosyl)n-acceptor = nicotinamide + (ADP-D-ribosyl)n+1-acceptor + H(+).</text>
        <dbReference type="EC" id="2.4.2.30"/>
    </reaction>
</comment>
<feature type="compositionally biased region" description="Basic residues" evidence="17">
    <location>
        <begin position="234"/>
        <end position="244"/>
    </location>
</feature>
<keyword evidence="4" id="KW-0548">Nucleotidyltransferase</keyword>
<dbReference type="FunFam" id="1.25.40.20:FF:000711">
    <property type="entry name" value="Poly [ADP-ribose] polymerase"/>
    <property type="match status" value="1"/>
</dbReference>
<dbReference type="PROSITE" id="PS51977">
    <property type="entry name" value="WGR"/>
    <property type="match status" value="1"/>
</dbReference>
<dbReference type="SMART" id="SM00773">
    <property type="entry name" value="WGR"/>
    <property type="match status" value="1"/>
</dbReference>
<dbReference type="GO" id="GO:0030527">
    <property type="term" value="F:structural constituent of chromatin"/>
    <property type="evidence" value="ECO:0007669"/>
    <property type="project" value="InterPro"/>
</dbReference>
<feature type="compositionally biased region" description="Basic and acidic residues" evidence="17">
    <location>
        <begin position="245"/>
        <end position="255"/>
    </location>
</feature>
<dbReference type="PROSITE" id="PS50088">
    <property type="entry name" value="ANK_REPEAT"/>
    <property type="match status" value="8"/>
</dbReference>
<feature type="compositionally biased region" description="Basic and acidic residues" evidence="17">
    <location>
        <begin position="1549"/>
        <end position="1561"/>
    </location>
</feature>
<keyword evidence="8" id="KW-0863">Zinc-finger</keyword>
<name>A0A8S1N6T4_9CILI</name>
<dbReference type="FunFam" id="2.20.140.10:FF:000002">
    <property type="entry name" value="Poly [ADP-ribose] polymerase"/>
    <property type="match status" value="1"/>
</dbReference>
<keyword evidence="5" id="KW-0479">Metal-binding</keyword>
<organism evidence="21 22">
    <name type="scientific">Paramecium sonneborni</name>
    <dbReference type="NCBI Taxonomy" id="65129"/>
    <lineage>
        <taxon>Eukaryota</taxon>
        <taxon>Sar</taxon>
        <taxon>Alveolata</taxon>
        <taxon>Ciliophora</taxon>
        <taxon>Intramacronucleata</taxon>
        <taxon>Oligohymenophorea</taxon>
        <taxon>Peniculida</taxon>
        <taxon>Parameciidae</taxon>
        <taxon>Paramecium</taxon>
    </lineage>
</organism>
<dbReference type="PROSITE" id="PS00322">
    <property type="entry name" value="HISTONE_H3_1"/>
    <property type="match status" value="1"/>
</dbReference>
<evidence type="ECO:0000259" key="20">
    <source>
        <dbReference type="PROSITE" id="PS51977"/>
    </source>
</evidence>
<protein>
    <recommendedName>
        <fullName evidence="16">Poly [ADP-ribose] polymerase</fullName>
        <shortName evidence="16">PARP</shortName>
        <ecNumber evidence="16">2.4.2.-</ecNumber>
    </recommendedName>
</protein>
<feature type="repeat" description="ANK" evidence="15">
    <location>
        <begin position="689"/>
        <end position="721"/>
    </location>
</feature>
<keyword evidence="10 16" id="KW-0520">NAD</keyword>
<keyword evidence="2 16" id="KW-0328">Glycosyltransferase</keyword>
<feature type="region of interest" description="Disordered" evidence="17">
    <location>
        <begin position="1549"/>
        <end position="1588"/>
    </location>
</feature>
<feature type="repeat" description="ANK" evidence="15">
    <location>
        <begin position="1389"/>
        <end position="1427"/>
    </location>
</feature>
<dbReference type="Pfam" id="PF05406">
    <property type="entry name" value="WGR"/>
    <property type="match status" value="1"/>
</dbReference>
<keyword evidence="3 16" id="KW-0808">Transferase</keyword>
<dbReference type="FunFam" id="1.20.142.10:FF:000002">
    <property type="entry name" value="Poly [ADP-ribose] polymerase"/>
    <property type="match status" value="1"/>
</dbReference>
<feature type="region of interest" description="Disordered" evidence="17">
    <location>
        <begin position="115"/>
        <end position="315"/>
    </location>
</feature>
<dbReference type="PANTHER" id="PTHR10459:SF60">
    <property type="entry name" value="POLY [ADP-RIBOSE] POLYMERASE 2"/>
    <property type="match status" value="1"/>
</dbReference>
<evidence type="ECO:0000256" key="5">
    <source>
        <dbReference type="ARBA" id="ARBA00022723"/>
    </source>
</evidence>
<reference evidence="21" key="1">
    <citation type="submission" date="2021-01" db="EMBL/GenBank/DDBJ databases">
        <authorList>
            <consortium name="Genoscope - CEA"/>
            <person name="William W."/>
        </authorList>
    </citation>
    <scope>NUCLEOTIDE SEQUENCE</scope>
</reference>
<dbReference type="GO" id="GO:0003677">
    <property type="term" value="F:DNA binding"/>
    <property type="evidence" value="ECO:0007669"/>
    <property type="project" value="UniProtKB-KW"/>
</dbReference>
<dbReference type="SMART" id="SM00248">
    <property type="entry name" value="ANK"/>
    <property type="match status" value="20"/>
</dbReference>
<feature type="compositionally biased region" description="Low complexity" evidence="17">
    <location>
        <begin position="193"/>
        <end position="205"/>
    </location>
</feature>
<feature type="compositionally biased region" description="Polar residues" evidence="17">
    <location>
        <begin position="115"/>
        <end position="126"/>
    </location>
</feature>
<evidence type="ECO:0000256" key="10">
    <source>
        <dbReference type="ARBA" id="ARBA00023027"/>
    </source>
</evidence>
<keyword evidence="6" id="KW-0677">Repeat</keyword>
<sequence>MKTRGQKVEPIYAYQFKKDQILGQNEKGKAVFFKVVEDLKTNDHKSQLRVVRLEQQEKQKDGKLVYKESQEALLSVKERIKIVNDVEVKQIKPNPRSKSLMTSFIFPQDTLQEIAKSTKQVPTNNKQQKKQVSSESESEEEEEAPQKYTIKKGTKQVVRGQIQKQEVKKNVKKKVESEDSVEQESSEEEPPKKQATIKKQIQKQTKNNKKGGKQVKQEDSDENSEEVESDSKQKQKRVIRQKQNSKKEKLEELPPQKKQVKRGRKQTKQEDDEEDEDYEVNEIQSQSVEQKKKKSKASGKKSKSQPALPKKFVKGKLNPNYREIRQISEQFEGSSSKFCDYSSIMMNNNELIRAAKTGNIKLLDDIFTNSQKISNIFQGWAPENNITAIELIFQRQDKAMLLQFIKAIGKLKMGSTPRCSLKEINTGYNDQYAYGARTRKVALGRGGREGNNAFVYDLNQVDSLKESIVDKLMRIESNPEFFSLMMAQLGNEQQYYSLIAMAVRSGNWKTAGYLVQMAMDKGHMYGFNQVHVDVLNYTNSSRIGNIKKASATKKSGGIYLITPIHCAAINPNHSCLQKLLDISQEYNILDEIHRKPVHYAAVSQTSACLQYLIENSIDVREGDRNKNTPLILAAQFGRTHNVQILAQNNIDGKNRDGNAAIHVACQGGHLETVKVLLKQGAKIHLTGQNRMTPLNIACAYGHYEVAKYLIEQGAKILAKDKYGRSSCVLAARNGNVKILSLLLYHGADYDQPDSSKNTPLHYAAAYGFPECIEELMKAGADQNLPNSWKLTPLSVALQKNHLSVVKKLLSYPTTDVNCKDDEGRTLISSSLSKFTVDTFEYIKYLILEKNADVKIADLQEKTPLHYAVLLSRKDAKQYYTKWNELNKAERRDIKNNYEKLVHEMIELLINAGSDVNVQDTNGQTPFIQSLMSQNFKVSELLMKLSTPTVNYQDKRDRNILHKLIECRLFINNKGFTILKDIIKTIDSTFINQYDENGWNPLLYLISEYTSIAETQYTQIYNKKVSQLQQKLFEEKLKEVLEEEERINNEKKYKNNDENEKKNQNQNDDENEEQEEEDEENEMDEEDKEDGDDEEVEEEEEEEEEINENDNNEDEEHSGDQDDEENEEDQENQLNQIGQGQTNVFQNTQINLVTTKEQYHTKTFYYKSKPIIVFLNIDQVNILLNEAKQESLNLQDTVLNLYQIFINLGADSTSSIIKRKKFREKKEGEQEKDDHPYIDEGGYTIAHFIFKNYHSVSFLQGINNIKAISLTEAALQNIYPIHLFANSCSVNQVCGRENEKSQTFLEYVIKKIKVNVKDERLNTPTSVIACRYSIVFDEILDILISNGGSVNNLNQDDVVPLQSWVKQNNVKVVGILLTKFKADPGFPDKSKRTALHHAINSSNSQADASFEMEHILIKNGAKTNALDIYKRTPLFYAFTKMTQDNDFREIDPFETVSSILADKYCEVDCVDIHLRSPLHYAAMRGSVISGRYMIKMKAPIDVPDKYGNTPLGLAFLCGHSNFCTMLIDNKADVNRFATIVDYKKIRQEEKQKRREKIERGEAIELEDDEFQTETEEQDEQEEVNNGLYGGARTKQTARKSYGGKAPRKQLSGSFYGQQQFEQKRSNKIYLLQSTIFPVGTYSYFKLAIKQGWQGVAYLLISDGYDLQRAIEDAIMEEQFKLVRTLLMKVKDDEIVQRQNQNKQNLFHIFSIKGRKCTDEIALMIAEELANRKVDRDAKDDQNNTPLHYAAQNDFYGMIEYLLKSNCDPNNYNNDKNTPFSIRLQDNYQALVSDVELQCWKESNTNLNVKFKVNEKDYLTSPILFLIQEFLLEDEIILTKFTEAGCDINEKTESGETSLMLAIKINSMKLVNYVLNHPKFNKAIHSQDSQNRTPIHYVIQPLEFGSYENIDMLQLLVKQFDINQPDNFGRTPLDYANDQDSGTMAEILKKLNAKEGKKQKQQRLPTSVISQAQWVEEEIDVESDAQKFLDLNGEQLDDSKQDRKKIVDPSAQESGKVEVWIDKELGPYSLLMTKVDIGNGLYSENVFYKMQVLHEINRNVFILFTKWGRIGTNGQHQLTPFENAEEAIKEFNKIFHNKTGGNDWRKLQSGEEQFVKKPGKYQLINFKNVKNFKTLLTPFDFSKKSPYQQCNLDKAIKRFLLQFVQVKLYNKDLEQFHIDIDSMPIERLDRKQLEAAKAILNELTDCVEDLQKLRQKGDLDIKKIQNIFTEISDKSSRFYELIPNKEQQTEPIPPLDSIDAINQKLLLIETLLNFEITSKILLGAHLMKQTINPLTYCFNALNVRVLTLPKEHPEYKLINQYINQSQQAKISNIFAVERRGEAERFEHNKQYKRMLLWHGSKISNFMGILAQGLRVAPPWAFNTGAMFGKGIYFADMFQKSYAYTGDWSLFYNRYNGLFLQDVYYNTQKITQKDEQDEIQRYRYMLLCEVAVGKSKNLYNAEYISNLDKQYQSVKGCGSRGPDYKQSVVLPNGCKVPVGQCIEYQQPKKKDKNGNQFYFYLQHNEYIVFDETKVRIRYMVQLDTKDTIDEY</sequence>
<dbReference type="PROSITE" id="PS51059">
    <property type="entry name" value="PARP_CATALYTIC"/>
    <property type="match status" value="1"/>
</dbReference>
<dbReference type="InterPro" id="IPR004102">
    <property type="entry name" value="Poly(ADP-ribose)pol_reg_dom"/>
</dbReference>
<evidence type="ECO:0000256" key="4">
    <source>
        <dbReference type="ARBA" id="ARBA00022695"/>
    </source>
</evidence>
<gene>
    <name evidence="21" type="ORF">PSON_ATCC_30995.1.T0480073</name>
</gene>
<dbReference type="EMBL" id="CAJJDN010000048">
    <property type="protein sequence ID" value="CAD8085273.1"/>
    <property type="molecule type" value="Genomic_DNA"/>
</dbReference>
<evidence type="ECO:0000256" key="2">
    <source>
        <dbReference type="ARBA" id="ARBA00022676"/>
    </source>
</evidence>
<dbReference type="PANTHER" id="PTHR10459">
    <property type="entry name" value="DNA LIGASE"/>
    <property type="match status" value="1"/>
</dbReference>
<dbReference type="FunFam" id="1.25.40.20:FF:000714">
    <property type="entry name" value="Poly [ADP-ribose] polymerase"/>
    <property type="match status" value="1"/>
</dbReference>
<feature type="compositionally biased region" description="Basic residues" evidence="17">
    <location>
        <begin position="291"/>
        <end position="303"/>
    </location>
</feature>
<dbReference type="InterPro" id="IPR000164">
    <property type="entry name" value="Histone_H3/CENP-A"/>
</dbReference>
<dbReference type="GO" id="GO:0000786">
    <property type="term" value="C:nucleosome"/>
    <property type="evidence" value="ECO:0007669"/>
    <property type="project" value="InterPro"/>
</dbReference>
<dbReference type="GO" id="GO:0016779">
    <property type="term" value="F:nucleotidyltransferase activity"/>
    <property type="evidence" value="ECO:0007669"/>
    <property type="project" value="UniProtKB-KW"/>
</dbReference>
<feature type="repeat" description="ANK" evidence="15">
    <location>
        <begin position="656"/>
        <end position="688"/>
    </location>
</feature>
<feature type="region of interest" description="Disordered" evidence="17">
    <location>
        <begin position="1049"/>
        <end position="1141"/>
    </location>
</feature>
<evidence type="ECO:0000256" key="1">
    <source>
        <dbReference type="ARBA" id="ARBA00004123"/>
    </source>
</evidence>
<evidence type="ECO:0000256" key="3">
    <source>
        <dbReference type="ARBA" id="ARBA00022679"/>
    </source>
</evidence>
<keyword evidence="12" id="KW-0539">Nucleus</keyword>
<evidence type="ECO:0000256" key="13">
    <source>
        <dbReference type="ARBA" id="ARBA00024347"/>
    </source>
</evidence>
<dbReference type="GO" id="GO:1990404">
    <property type="term" value="F:NAD+-protein mono-ADP-ribosyltransferase activity"/>
    <property type="evidence" value="ECO:0007669"/>
    <property type="project" value="TreeGrafter"/>
</dbReference>
<dbReference type="EC" id="2.4.2.-" evidence="16"/>
<accession>A0A8S1N6T4</accession>
<evidence type="ECO:0000256" key="9">
    <source>
        <dbReference type="ARBA" id="ARBA00022833"/>
    </source>
</evidence>
<keyword evidence="9" id="KW-0862">Zinc</keyword>
<comment type="caution">
    <text evidence="21">The sequence shown here is derived from an EMBL/GenBank/DDBJ whole genome shotgun (WGS) entry which is preliminary data.</text>
</comment>
<dbReference type="Pfam" id="PF00644">
    <property type="entry name" value="PARP"/>
    <property type="match status" value="1"/>
</dbReference>
<feature type="compositionally biased region" description="Acidic residues" evidence="17">
    <location>
        <begin position="219"/>
        <end position="228"/>
    </location>
</feature>
<evidence type="ECO:0000256" key="17">
    <source>
        <dbReference type="SAM" id="MobiDB-lite"/>
    </source>
</evidence>
<feature type="compositionally biased region" description="Acidic residues" evidence="17">
    <location>
        <begin position="178"/>
        <end position="188"/>
    </location>
</feature>
<dbReference type="InterPro" id="IPR008893">
    <property type="entry name" value="WGR_domain"/>
</dbReference>
<evidence type="ECO:0000256" key="7">
    <source>
        <dbReference type="ARBA" id="ARBA00022765"/>
    </source>
</evidence>
<evidence type="ECO:0000259" key="18">
    <source>
        <dbReference type="PROSITE" id="PS51059"/>
    </source>
</evidence>
<evidence type="ECO:0000256" key="8">
    <source>
        <dbReference type="ARBA" id="ARBA00022771"/>
    </source>
</evidence>
<dbReference type="InterPro" id="IPR002110">
    <property type="entry name" value="Ankyrin_rpt"/>
</dbReference>
<feature type="domain" description="WGR" evidence="20">
    <location>
        <begin position="2014"/>
        <end position="2119"/>
    </location>
</feature>
<keyword evidence="15" id="KW-0040">ANK repeat</keyword>
<evidence type="ECO:0000259" key="19">
    <source>
        <dbReference type="PROSITE" id="PS51060"/>
    </source>
</evidence>
<dbReference type="Proteomes" id="UP000692954">
    <property type="component" value="Unassembled WGS sequence"/>
</dbReference>
<evidence type="ECO:0000313" key="21">
    <source>
        <dbReference type="EMBL" id="CAD8085273.1"/>
    </source>
</evidence>
<dbReference type="InterPro" id="IPR012317">
    <property type="entry name" value="Poly(ADP-ribose)pol_cat_dom"/>
</dbReference>
<dbReference type="CDD" id="cd01437">
    <property type="entry name" value="parp_like"/>
    <property type="match status" value="1"/>
</dbReference>
<dbReference type="PROSITE" id="PS50297">
    <property type="entry name" value="ANK_REP_REGION"/>
    <property type="match status" value="5"/>
</dbReference>
<dbReference type="CDD" id="cd07997">
    <property type="entry name" value="WGR_PARP"/>
    <property type="match status" value="1"/>
</dbReference>
<dbReference type="GO" id="GO:0070212">
    <property type="term" value="P:protein poly-ADP-ribosylation"/>
    <property type="evidence" value="ECO:0007669"/>
    <property type="project" value="TreeGrafter"/>
</dbReference>
<feature type="repeat" description="ANK" evidence="15">
    <location>
        <begin position="755"/>
        <end position="787"/>
    </location>
</feature>
<proteinExistence type="inferred from homology"/>
<dbReference type="GO" id="GO:0005730">
    <property type="term" value="C:nucleolus"/>
    <property type="evidence" value="ECO:0007669"/>
    <property type="project" value="TreeGrafter"/>
</dbReference>
<feature type="repeat" description="ANK" evidence="15">
    <location>
        <begin position="1740"/>
        <end position="1772"/>
    </location>
</feature>
<dbReference type="Pfam" id="PF02877">
    <property type="entry name" value="PARP_reg"/>
    <property type="match status" value="1"/>
</dbReference>
<dbReference type="GO" id="GO:0003950">
    <property type="term" value="F:NAD+ poly-ADP-ribosyltransferase activity"/>
    <property type="evidence" value="ECO:0007669"/>
    <property type="project" value="UniProtKB-UniRule"/>
</dbReference>
<dbReference type="OrthoDB" id="2017365at2759"/>
<feature type="compositionally biased region" description="Acidic residues" evidence="17">
    <location>
        <begin position="1562"/>
        <end position="1581"/>
    </location>
</feature>
<feature type="repeat" description="ANK" evidence="15">
    <location>
        <begin position="722"/>
        <end position="754"/>
    </location>
</feature>